<reference evidence="7" key="1">
    <citation type="submission" date="2018-05" db="EMBL/GenBank/DDBJ databases">
        <title>Draft genome sequence of Stemphylium lycopersici strain CIDEFI 213.</title>
        <authorList>
            <person name="Medina R."/>
            <person name="Franco M.E.E."/>
            <person name="Lucentini C.G."/>
            <person name="Saparrat M.C.N."/>
            <person name="Balatti P.A."/>
        </authorList>
    </citation>
    <scope>NUCLEOTIDE SEQUENCE [LARGE SCALE GENOMIC DNA]</scope>
    <source>
        <strain evidence="7">CIDEFI 213</strain>
    </source>
</reference>
<dbReference type="GO" id="GO:0031267">
    <property type="term" value="F:small GTPase binding"/>
    <property type="evidence" value="ECO:0007669"/>
    <property type="project" value="InterPro"/>
</dbReference>
<dbReference type="FunFam" id="1.25.10.10:FF:000373">
    <property type="entry name" value="Importin beta-5 subunit, putative"/>
    <property type="match status" value="1"/>
</dbReference>
<sequence length="1223" mass="135371">MEDQLVQLLSATQTAQEDTRKQAEQQLLSLYGHQELPLGLIGISCHDSVPLNIRQAALLYLKNLVLAGWSDNLEGWKGQVLVTDENKAILRQQLLALATSDQLDRKLKAAAGLVVSKIAAADYPIEWPELLDNLLTLIPNATEGQLHGALRVLGELVEDSFNENTFFSVAPQMIKILYDVATNDQRKPTMRALACKVFHGCFNILEMVMEDHKSTVKNFADEVLKDWMPFFVNVLNTRLPDPPTLDEEDQDAPNARMYKGQIALKLQVVKVLMRIRSVFPAILSPQSIVLFQAVWQELSLLEPAYSLMYIQEDRQSRLEDADGLPYTLDFLILEELDFMQACLRAPPVRSQLEQELQNQTPETSWVTQVMKLAVAYAQITTEEEGLWDVDVNIFLSEETSVTANYTPRTACGDLVIKLGEWLTEPTVNGLLTYTRALYSESKGWKAEEAALYVLNQLLGDFQDVDKQISPEAATGYVDFIRYAMQQPDAFLRARGYLVAGSLTRTSGDALQQLATSFLEANLQAIPSDESDVVQVSCIRALQHYLQALPHSITQPLQNPIMVAISNYLAAQDMSELNDGDDLMITLVETLRDAILIDTRICITDNGLDTLFRVASHQAANFQLTMLVVEAFEEVTEIIASMGGDAYIQLCARVVPSLTGAFDVGSLTEENALCNFAADLLTVLAEHGPEPLPAGFVATTMPKLTRLLLGSTDEELLKSATTAVKNIISHDHQQLFEWRDDTGKAGLEVTLIIVSRLLSSCSDHAAGEVGALAAEVVEKAGHERLGPYLEQLLRSVAVRLAQAKQAHFIQSLTLVFARLSLNHASEVVEFLASQDIEGENGLQVVLAKWLENSINFAGYDEIRQNVIALSKLYDLKDPRIAQVQVQGDLIPNTDGRIMTRSRAKANPDKYTIVPAPLKILKVLVVELQSASGAHLDAAAAAELADEGSDDGEWEDEPNPFLDLGSGFSKEQLMAFAAEEPGGSGRQRDDETQSFLVDFFKRASTTPGFEEEFNQLTEEERQRLRESAAYDMFDETGIGPGMLALVTSEPEWQSLDSLQQPVTPELGKANSPSAMVFSSDGTQIAVAYRGFPLAAWGLENREPIARCSRQVEGRGDELRTPANRVQCSPDGLSFATCDNSGVIRLFNYQNFALLYQLRRDASPRAFAFNPDPRRFYKIRDMETGDQPGDMWEMQSDISTLCESIQGVEQEDRVISIAIAQAPSDS</sequence>
<dbReference type="Pfam" id="PF03810">
    <property type="entry name" value="IBN_N"/>
    <property type="match status" value="1"/>
</dbReference>
<dbReference type="EMBL" id="QGDH01000087">
    <property type="protein sequence ID" value="RAR08449.1"/>
    <property type="molecule type" value="Genomic_DNA"/>
</dbReference>
<dbReference type="InterPro" id="IPR056840">
    <property type="entry name" value="HEAT_IPO9_central"/>
</dbReference>
<dbReference type="InterPro" id="IPR016024">
    <property type="entry name" value="ARM-type_fold"/>
</dbReference>
<dbReference type="GO" id="GO:0005829">
    <property type="term" value="C:cytosol"/>
    <property type="evidence" value="ECO:0007669"/>
    <property type="project" value="TreeGrafter"/>
</dbReference>
<dbReference type="InterPro" id="IPR015943">
    <property type="entry name" value="WD40/YVTN_repeat-like_dom_sf"/>
</dbReference>
<dbReference type="Gene3D" id="1.25.10.10">
    <property type="entry name" value="Leucine-rich Repeat Variant"/>
    <property type="match status" value="1"/>
</dbReference>
<evidence type="ECO:0000313" key="7">
    <source>
        <dbReference type="Proteomes" id="UP000249619"/>
    </source>
</evidence>
<dbReference type="SUPFAM" id="SSF48371">
    <property type="entry name" value="ARM repeat"/>
    <property type="match status" value="1"/>
</dbReference>
<name>A0A364N040_STELY</name>
<dbReference type="Pfam" id="PF25018">
    <property type="entry name" value="HEAT_IPO9_c"/>
    <property type="match status" value="1"/>
</dbReference>
<evidence type="ECO:0000256" key="2">
    <source>
        <dbReference type="ARBA" id="ARBA00022448"/>
    </source>
</evidence>
<dbReference type="PROSITE" id="PS50166">
    <property type="entry name" value="IMPORTIN_B_NT"/>
    <property type="match status" value="1"/>
</dbReference>
<keyword evidence="4" id="KW-0539">Nucleus</keyword>
<feature type="domain" description="Importin N-terminal" evidence="5">
    <location>
        <begin position="23"/>
        <end position="100"/>
    </location>
</feature>
<dbReference type="SUPFAM" id="SSF69322">
    <property type="entry name" value="Tricorn protease domain 2"/>
    <property type="match status" value="1"/>
</dbReference>
<dbReference type="Proteomes" id="UP000249619">
    <property type="component" value="Unassembled WGS sequence"/>
</dbReference>
<accession>A0A364N040</accession>
<protein>
    <submittedName>
        <fullName evidence="6">ARM repeat-containing protein</fullName>
    </submittedName>
</protein>
<keyword evidence="7" id="KW-1185">Reference proteome</keyword>
<evidence type="ECO:0000313" key="6">
    <source>
        <dbReference type="EMBL" id="RAR08449.1"/>
    </source>
</evidence>
<comment type="caution">
    <text evidence="6">The sequence shown here is derived from an EMBL/GenBank/DDBJ whole genome shotgun (WGS) entry which is preliminary data.</text>
</comment>
<gene>
    <name evidence="6" type="ORF">DDE83_006008</name>
</gene>
<evidence type="ECO:0000256" key="3">
    <source>
        <dbReference type="ARBA" id="ARBA00022927"/>
    </source>
</evidence>
<dbReference type="InterPro" id="IPR011989">
    <property type="entry name" value="ARM-like"/>
</dbReference>
<dbReference type="InterPro" id="IPR001494">
    <property type="entry name" value="Importin-beta_N"/>
</dbReference>
<dbReference type="AlphaFoldDB" id="A0A364N040"/>
<organism evidence="6 7">
    <name type="scientific">Stemphylium lycopersici</name>
    <name type="common">Tomato gray leaf spot disease fungus</name>
    <name type="synonym">Thyrospora lycopersici</name>
    <dbReference type="NCBI Taxonomy" id="183478"/>
    <lineage>
        <taxon>Eukaryota</taxon>
        <taxon>Fungi</taxon>
        <taxon>Dikarya</taxon>
        <taxon>Ascomycota</taxon>
        <taxon>Pezizomycotina</taxon>
        <taxon>Dothideomycetes</taxon>
        <taxon>Pleosporomycetidae</taxon>
        <taxon>Pleosporales</taxon>
        <taxon>Pleosporineae</taxon>
        <taxon>Pleosporaceae</taxon>
        <taxon>Stemphylium</taxon>
    </lineage>
</organism>
<keyword evidence="3" id="KW-0653">Protein transport</keyword>
<dbReference type="GO" id="GO:0005635">
    <property type="term" value="C:nuclear envelope"/>
    <property type="evidence" value="ECO:0007669"/>
    <property type="project" value="TreeGrafter"/>
</dbReference>
<dbReference type="Gene3D" id="2.130.10.10">
    <property type="entry name" value="YVTN repeat-like/Quinoprotein amine dehydrogenase"/>
    <property type="match status" value="1"/>
</dbReference>
<comment type="subcellular location">
    <subcellularLocation>
        <location evidence="1">Nucleus</location>
    </subcellularLocation>
</comment>
<keyword evidence="2" id="KW-0813">Transport</keyword>
<evidence type="ECO:0000256" key="1">
    <source>
        <dbReference type="ARBA" id="ARBA00004123"/>
    </source>
</evidence>
<evidence type="ECO:0000256" key="4">
    <source>
        <dbReference type="ARBA" id="ARBA00023242"/>
    </source>
</evidence>
<dbReference type="PANTHER" id="PTHR10997">
    <property type="entry name" value="IMPORTIN-7, 8, 11"/>
    <property type="match status" value="1"/>
</dbReference>
<evidence type="ECO:0000259" key="5">
    <source>
        <dbReference type="PROSITE" id="PS50166"/>
    </source>
</evidence>
<dbReference type="STRING" id="183478.A0A364N040"/>
<dbReference type="SMART" id="SM00913">
    <property type="entry name" value="IBN_N"/>
    <property type="match status" value="1"/>
</dbReference>
<dbReference type="PANTHER" id="PTHR10997:SF9">
    <property type="entry name" value="IMPORTIN-9"/>
    <property type="match status" value="1"/>
</dbReference>
<proteinExistence type="predicted"/>
<dbReference type="GO" id="GO:0006606">
    <property type="term" value="P:protein import into nucleus"/>
    <property type="evidence" value="ECO:0007669"/>
    <property type="project" value="TreeGrafter"/>
</dbReference>